<dbReference type="AlphaFoldDB" id="A0A6C0AVQ7"/>
<dbReference type="SUPFAM" id="SSF55979">
    <property type="entry name" value="DNA clamp"/>
    <property type="match status" value="2"/>
</dbReference>
<protein>
    <recommendedName>
        <fullName evidence="6">Proliferating cell nuclear antigen PCNA N-terminal domain-containing protein</fullName>
    </recommendedName>
</protein>
<evidence type="ECO:0000256" key="2">
    <source>
        <dbReference type="ARBA" id="ARBA00023125"/>
    </source>
</evidence>
<feature type="domain" description="Proliferating cell nuclear antigen PCNA C-terminal" evidence="4">
    <location>
        <begin position="130"/>
        <end position="240"/>
    </location>
</feature>
<keyword evidence="2" id="KW-0238">DNA-binding</keyword>
<reference evidence="5" key="1">
    <citation type="journal article" date="2020" name="Nature">
        <title>Giant virus diversity and host interactions through global metagenomics.</title>
        <authorList>
            <person name="Schulz F."/>
            <person name="Roux S."/>
            <person name="Paez-Espino D."/>
            <person name="Jungbluth S."/>
            <person name="Walsh D.A."/>
            <person name="Denef V.J."/>
            <person name="McMahon K.D."/>
            <person name="Konstantinidis K.T."/>
            <person name="Eloe-Fadrosh E.A."/>
            <person name="Kyrpides N.C."/>
            <person name="Woyke T."/>
        </authorList>
    </citation>
    <scope>NUCLEOTIDE SEQUENCE</scope>
    <source>
        <strain evidence="5">GVMAG-S-ERX555943-30</strain>
    </source>
</reference>
<evidence type="ECO:0000313" key="5">
    <source>
        <dbReference type="EMBL" id="QHS83325.1"/>
    </source>
</evidence>
<dbReference type="PANTHER" id="PTHR11352">
    <property type="entry name" value="PROLIFERATING CELL NUCLEAR ANTIGEN"/>
    <property type="match status" value="1"/>
</dbReference>
<dbReference type="PRINTS" id="PR00339">
    <property type="entry name" value="PCNACYCLIN"/>
</dbReference>
<dbReference type="InterPro" id="IPR000730">
    <property type="entry name" value="Pr_cel_nuc_antig"/>
</dbReference>
<dbReference type="HAMAP" id="MF_00317">
    <property type="entry name" value="DNApol_clamp_arch"/>
    <property type="match status" value="1"/>
</dbReference>
<name>A0A6C0AVQ7_9ZZZZ</name>
<dbReference type="GO" id="GO:0030337">
    <property type="term" value="F:DNA polymerase processivity factor activity"/>
    <property type="evidence" value="ECO:0007669"/>
    <property type="project" value="InterPro"/>
</dbReference>
<dbReference type="GO" id="GO:0003677">
    <property type="term" value="F:DNA binding"/>
    <property type="evidence" value="ECO:0007669"/>
    <property type="project" value="UniProtKB-KW"/>
</dbReference>
<evidence type="ECO:0000259" key="4">
    <source>
        <dbReference type="Pfam" id="PF02747"/>
    </source>
</evidence>
<dbReference type="Gene3D" id="3.70.10.10">
    <property type="match status" value="1"/>
</dbReference>
<dbReference type="CDD" id="cd00577">
    <property type="entry name" value="PCNA"/>
    <property type="match status" value="1"/>
</dbReference>
<accession>A0A6C0AVQ7</accession>
<proteinExistence type="inferred from homology"/>
<dbReference type="InterPro" id="IPR022648">
    <property type="entry name" value="Pr_cel_nuc_antig_N"/>
</dbReference>
<dbReference type="PANTHER" id="PTHR11352:SF0">
    <property type="entry name" value="PROLIFERATING CELL NUCLEAR ANTIGEN"/>
    <property type="match status" value="1"/>
</dbReference>
<dbReference type="Pfam" id="PF02747">
    <property type="entry name" value="PCNA_C"/>
    <property type="match status" value="1"/>
</dbReference>
<dbReference type="Pfam" id="PF00705">
    <property type="entry name" value="PCNA_N"/>
    <property type="match status" value="1"/>
</dbReference>
<organism evidence="5">
    <name type="scientific">viral metagenome</name>
    <dbReference type="NCBI Taxonomy" id="1070528"/>
    <lineage>
        <taxon>unclassified sequences</taxon>
        <taxon>metagenomes</taxon>
        <taxon>organismal metagenomes</taxon>
    </lineage>
</organism>
<evidence type="ECO:0000256" key="1">
    <source>
        <dbReference type="ARBA" id="ARBA00010462"/>
    </source>
</evidence>
<dbReference type="InterPro" id="IPR022649">
    <property type="entry name" value="Pr_cel_nuc_antig_C"/>
</dbReference>
<dbReference type="GO" id="GO:0006272">
    <property type="term" value="P:leading strand elongation"/>
    <property type="evidence" value="ECO:0007669"/>
    <property type="project" value="TreeGrafter"/>
</dbReference>
<evidence type="ECO:0008006" key="6">
    <source>
        <dbReference type="Google" id="ProtNLM"/>
    </source>
</evidence>
<dbReference type="InterPro" id="IPR046938">
    <property type="entry name" value="DNA_clamp_sf"/>
</dbReference>
<dbReference type="EMBL" id="MN738752">
    <property type="protein sequence ID" value="QHS83325.1"/>
    <property type="molecule type" value="Genomic_DNA"/>
</dbReference>
<sequence>MKIVIADLCKTEKFVTLFQQMKSFTDSINIQLQEEQLFLQSIDANRVSIFELYLPKEWFDEYTINEPCEMGIYTNLLNNVFQTRQKHQSITMHDEYGDDKLGISFSSEQDSIQKDFVLPLFDLDTELMSIPNMDHHINILIDSGMFSENMKQLKLFGDNICFQCKEDCLSFCSPEDDNGKMNVSIPKAELIDYSYTQSINMSFSTNILNQVCSFQKLNKNFQISITDAFPLKISLDIDPTSSDAKVVFYIAPLVE</sequence>
<evidence type="ECO:0000259" key="3">
    <source>
        <dbReference type="Pfam" id="PF00705"/>
    </source>
</evidence>
<feature type="domain" description="Proliferating cell nuclear antigen PCNA N-terminal" evidence="3">
    <location>
        <begin position="16"/>
        <end position="125"/>
    </location>
</feature>
<comment type="similarity">
    <text evidence="1">Belongs to the PCNA family.</text>
</comment>
<dbReference type="GO" id="GO:0006275">
    <property type="term" value="P:regulation of DNA replication"/>
    <property type="evidence" value="ECO:0007669"/>
    <property type="project" value="InterPro"/>
</dbReference>